<dbReference type="EMBL" id="QKYT01000248">
    <property type="protein sequence ID" value="RIA88768.1"/>
    <property type="molecule type" value="Genomic_DNA"/>
</dbReference>
<dbReference type="OrthoDB" id="2303236at2759"/>
<keyword evidence="2" id="KW-1185">Reference proteome</keyword>
<accession>A0A397SS00</accession>
<proteinExistence type="predicted"/>
<organism evidence="1 2">
    <name type="scientific">Glomus cerebriforme</name>
    <dbReference type="NCBI Taxonomy" id="658196"/>
    <lineage>
        <taxon>Eukaryota</taxon>
        <taxon>Fungi</taxon>
        <taxon>Fungi incertae sedis</taxon>
        <taxon>Mucoromycota</taxon>
        <taxon>Glomeromycotina</taxon>
        <taxon>Glomeromycetes</taxon>
        <taxon>Glomerales</taxon>
        <taxon>Glomeraceae</taxon>
        <taxon>Glomus</taxon>
    </lineage>
</organism>
<protein>
    <submittedName>
        <fullName evidence="1">Uncharacterized protein</fullName>
    </submittedName>
</protein>
<evidence type="ECO:0000313" key="1">
    <source>
        <dbReference type="EMBL" id="RIA88768.1"/>
    </source>
</evidence>
<name>A0A397SS00_9GLOM</name>
<dbReference type="AlphaFoldDB" id="A0A397SS00"/>
<reference evidence="1 2" key="1">
    <citation type="submission" date="2018-06" db="EMBL/GenBank/DDBJ databases">
        <title>Comparative genomics reveals the genomic features of Rhizophagus irregularis, R. cerebriforme, R. diaphanum and Gigaspora rosea, and their symbiotic lifestyle signature.</title>
        <authorList>
            <person name="Morin E."/>
            <person name="San Clemente H."/>
            <person name="Chen E.C.H."/>
            <person name="De La Providencia I."/>
            <person name="Hainaut M."/>
            <person name="Kuo A."/>
            <person name="Kohler A."/>
            <person name="Murat C."/>
            <person name="Tang N."/>
            <person name="Roy S."/>
            <person name="Loubradou J."/>
            <person name="Henrissat B."/>
            <person name="Grigoriev I.V."/>
            <person name="Corradi N."/>
            <person name="Roux C."/>
            <person name="Martin F.M."/>
        </authorList>
    </citation>
    <scope>NUCLEOTIDE SEQUENCE [LARGE SCALE GENOMIC DNA]</scope>
    <source>
        <strain evidence="1 2">DAOM 227022</strain>
    </source>
</reference>
<dbReference type="STRING" id="658196.A0A397SS00"/>
<evidence type="ECO:0000313" key="2">
    <source>
        <dbReference type="Proteomes" id="UP000265703"/>
    </source>
</evidence>
<comment type="caution">
    <text evidence="1">The sequence shown here is derived from an EMBL/GenBank/DDBJ whole genome shotgun (WGS) entry which is preliminary data.</text>
</comment>
<sequence>MLEAGFIRKGISSDSFEIINKQLEVILRNMPSGGLSSLQREQKVKEIWNLLRNHIILKNNVIPVTEYIDNEFEFVYVLMPLNLRHKYKCGILPDLTKCYAYKRFLISQCLQEGHIHALQQTLDNLADLIFVNRDPRHFYNGIIRDAKMNIDKILSDFSKKLLVAFLPDFKWNIHLYALLNFKPVIESLQEKWNKENTPLGMFDQKKEEYLKLIDTRLQYGHTLISEGHIVGDYLLRVINKTAMDAGNNERVVAAQNDE</sequence>
<dbReference type="Proteomes" id="UP000265703">
    <property type="component" value="Unassembled WGS sequence"/>
</dbReference>
<gene>
    <name evidence="1" type="ORF">C1645_774125</name>
</gene>